<evidence type="ECO:0000313" key="3">
    <source>
        <dbReference type="EMBL" id="HIT38968.1"/>
    </source>
</evidence>
<organism evidence="3 4">
    <name type="scientific">Candidatus Caccoplasma intestinavium</name>
    <dbReference type="NCBI Taxonomy" id="2840716"/>
    <lineage>
        <taxon>Bacteria</taxon>
        <taxon>Pseudomonadati</taxon>
        <taxon>Bacteroidota</taxon>
        <taxon>Bacteroidia</taxon>
        <taxon>Bacteroidales</taxon>
        <taxon>Bacteroidaceae</taxon>
        <taxon>Bacteroidaceae incertae sedis</taxon>
        <taxon>Candidatus Caccoplasma</taxon>
    </lineage>
</organism>
<gene>
    <name evidence="3" type="ORF">IAD06_02865</name>
</gene>
<dbReference type="Gene3D" id="3.30.1330.60">
    <property type="entry name" value="OmpA-like domain"/>
    <property type="match status" value="1"/>
</dbReference>
<reference evidence="3" key="2">
    <citation type="journal article" date="2021" name="PeerJ">
        <title>Extensive microbial diversity within the chicken gut microbiome revealed by metagenomics and culture.</title>
        <authorList>
            <person name="Gilroy R."/>
            <person name="Ravi A."/>
            <person name="Getino M."/>
            <person name="Pursley I."/>
            <person name="Horton D.L."/>
            <person name="Alikhan N.F."/>
            <person name="Baker D."/>
            <person name="Gharbi K."/>
            <person name="Hall N."/>
            <person name="Watson M."/>
            <person name="Adriaenssens E.M."/>
            <person name="Foster-Nyarko E."/>
            <person name="Jarju S."/>
            <person name="Secka A."/>
            <person name="Antonio M."/>
            <person name="Oren A."/>
            <person name="Chaudhuri R.R."/>
            <person name="La Ragione R."/>
            <person name="Hildebrand F."/>
            <person name="Pallen M.J."/>
        </authorList>
    </citation>
    <scope>NUCLEOTIDE SEQUENCE</scope>
    <source>
        <strain evidence="3">21143</strain>
    </source>
</reference>
<proteinExistence type="predicted"/>
<dbReference type="InterPro" id="IPR006665">
    <property type="entry name" value="OmpA-like"/>
</dbReference>
<dbReference type="InterPro" id="IPR036737">
    <property type="entry name" value="OmpA-like_sf"/>
</dbReference>
<evidence type="ECO:0000313" key="4">
    <source>
        <dbReference type="Proteomes" id="UP000886722"/>
    </source>
</evidence>
<reference evidence="3" key="1">
    <citation type="submission" date="2020-10" db="EMBL/GenBank/DDBJ databases">
        <authorList>
            <person name="Gilroy R."/>
        </authorList>
    </citation>
    <scope>NUCLEOTIDE SEQUENCE</scope>
    <source>
        <strain evidence="3">21143</strain>
    </source>
</reference>
<dbReference type="GO" id="GO:0016020">
    <property type="term" value="C:membrane"/>
    <property type="evidence" value="ECO:0007669"/>
    <property type="project" value="UniProtKB-UniRule"/>
</dbReference>
<protein>
    <submittedName>
        <fullName evidence="3">OmpA family protein</fullName>
    </submittedName>
</protein>
<name>A0A9D1KC33_9BACT</name>
<dbReference type="Pfam" id="PF00691">
    <property type="entry name" value="OmpA"/>
    <property type="match status" value="1"/>
</dbReference>
<accession>A0A9D1KC33</accession>
<dbReference type="AlphaFoldDB" id="A0A9D1KC33"/>
<sequence length="356" mass="40511">MKVIIATSLFILLGFSCINTVLGQQIGHLSITDVHVQNIGDSIELSFYCTPYLSLRKERIIVTPILADSIHQLRFPSFVIIGKRGKKTFIRSSDYLRNIKLINSDQAFLYNSIVKYEEWMNGSTLSFNSLTKCCLKESVPTVVEVKEKIFEDKTGEEVKSTKEAKAVASTADKLSDRYSFLSAFTSNRYEIGPILFRVGSSSLSIDYQDNERYLDLIVDVINKINNSNDSRIIGISIIGHSSPEGNYHFNMELAEKRAKALRNYLAQNTDIDISLFEIINGGIDWPKLHNLVSESDMVDKESVLKIIESSVVQEKQFNSSLFMDLENEISYRYMQKNLFPQLRSSSCIKILYKNIE</sequence>
<feature type="domain" description="OmpA-like" evidence="2">
    <location>
        <begin position="183"/>
        <end position="310"/>
    </location>
</feature>
<keyword evidence="1" id="KW-0472">Membrane</keyword>
<dbReference type="PROSITE" id="PS51257">
    <property type="entry name" value="PROKAR_LIPOPROTEIN"/>
    <property type="match status" value="1"/>
</dbReference>
<dbReference type="SUPFAM" id="SSF103088">
    <property type="entry name" value="OmpA-like"/>
    <property type="match status" value="1"/>
</dbReference>
<evidence type="ECO:0000256" key="1">
    <source>
        <dbReference type="PROSITE-ProRule" id="PRU00473"/>
    </source>
</evidence>
<dbReference type="EMBL" id="DVKT01000022">
    <property type="protein sequence ID" value="HIT38968.1"/>
    <property type="molecule type" value="Genomic_DNA"/>
</dbReference>
<dbReference type="Proteomes" id="UP000886722">
    <property type="component" value="Unassembled WGS sequence"/>
</dbReference>
<comment type="caution">
    <text evidence="3">The sequence shown here is derived from an EMBL/GenBank/DDBJ whole genome shotgun (WGS) entry which is preliminary data.</text>
</comment>
<dbReference type="PROSITE" id="PS51123">
    <property type="entry name" value="OMPA_2"/>
    <property type="match status" value="1"/>
</dbReference>
<evidence type="ECO:0000259" key="2">
    <source>
        <dbReference type="PROSITE" id="PS51123"/>
    </source>
</evidence>